<accession>A0ACB7PC27</accession>
<sequence>MMKAVRRHNRLWAETGTGSATAVDVVADEEPANDQKKEGGHGPAAITTLGQGHGRVSDLTLHPQDASRRSRHPLQNADIPPVTFPGGRNPYLDRPLPPPPSRNIAGALNHNAVPLSMPARPSTSSGPGSSKSGATKSRLDNRLSKDDIALTRAGKGQYPVPTALWLLTPEPSPHRTRMASPPSAMSPPAMLPTPQSSASGEVQIGMALGSPTQDSTPYSGSPQAGWLPQSQTSVRANPSPPPVQTPEPTVQRSKTQKRRLFGLFGSRKHAEPPKAFGNAEANRSTSSVTPTVSNESSTPARSNTVAGRKTPKHKPIVIRSMTMSQADAVAPQPDMPVVSAPIPSTSTGGAGLLNIDIPDIRLERYSVMFSGVLNPNGTKSSLLERRQATLEKLKTISDRIEHLEGQDKTKPRRATSPQPMKSPAFSLFPQTPNRQSGSIAATGIGMASQTSLAPPRGLTRSNTSPAYLPSPSRASFEPPPQGSPEQSRKERKTVTIVSPRAMDERNRAAQVEKLREQQARQAHQARLHPETAALSTTTFHFHPNESSLILDSPQSATSSSSSSSQDDPEHATKTTTTTPHHRHPALKPTLHEPQWEIITPPSSTTSSAAPPSSSSLTTTPLKTQHPPHSRRTPSASSTTTTSTSTSRPSLDTTASIPGRVSVDEADAALKAAVEISIARQISISRQQRRLLRPFGASSSGASMGVGGNGIGGRGRSATTGAVGVGSVNGRGMVVEEDGEEELTVGVVKGKVAVTNVVVGGGGKAGARRSERVVLDVVQ</sequence>
<comment type="caution">
    <text evidence="1">The sequence shown here is derived from an EMBL/GenBank/DDBJ whole genome shotgun (WGS) entry which is preliminary data.</text>
</comment>
<dbReference type="EMBL" id="JAGIZQ010000004">
    <property type="protein sequence ID" value="KAH6631747.1"/>
    <property type="molecule type" value="Genomic_DNA"/>
</dbReference>
<keyword evidence="2" id="KW-1185">Reference proteome</keyword>
<proteinExistence type="predicted"/>
<protein>
    <submittedName>
        <fullName evidence="1">Uncharacterized protein</fullName>
    </submittedName>
</protein>
<evidence type="ECO:0000313" key="2">
    <source>
        <dbReference type="Proteomes" id="UP000724584"/>
    </source>
</evidence>
<organism evidence="1 2">
    <name type="scientific">Chaetomium tenue</name>
    <dbReference type="NCBI Taxonomy" id="1854479"/>
    <lineage>
        <taxon>Eukaryota</taxon>
        <taxon>Fungi</taxon>
        <taxon>Dikarya</taxon>
        <taxon>Ascomycota</taxon>
        <taxon>Pezizomycotina</taxon>
        <taxon>Sordariomycetes</taxon>
        <taxon>Sordariomycetidae</taxon>
        <taxon>Sordariales</taxon>
        <taxon>Chaetomiaceae</taxon>
        <taxon>Chaetomium</taxon>
    </lineage>
</organism>
<gene>
    <name evidence="1" type="ORF">F5144DRAFT_602533</name>
</gene>
<reference evidence="1 2" key="1">
    <citation type="journal article" date="2021" name="Nat. Commun.">
        <title>Genetic determinants of endophytism in the Arabidopsis root mycobiome.</title>
        <authorList>
            <person name="Mesny F."/>
            <person name="Miyauchi S."/>
            <person name="Thiergart T."/>
            <person name="Pickel B."/>
            <person name="Atanasova L."/>
            <person name="Karlsson M."/>
            <person name="Huettel B."/>
            <person name="Barry K.W."/>
            <person name="Haridas S."/>
            <person name="Chen C."/>
            <person name="Bauer D."/>
            <person name="Andreopoulos W."/>
            <person name="Pangilinan J."/>
            <person name="LaButti K."/>
            <person name="Riley R."/>
            <person name="Lipzen A."/>
            <person name="Clum A."/>
            <person name="Drula E."/>
            <person name="Henrissat B."/>
            <person name="Kohler A."/>
            <person name="Grigoriev I.V."/>
            <person name="Martin F.M."/>
            <person name="Hacquard S."/>
        </authorList>
    </citation>
    <scope>NUCLEOTIDE SEQUENCE [LARGE SCALE GENOMIC DNA]</scope>
    <source>
        <strain evidence="1 2">MPI-SDFR-AT-0079</strain>
    </source>
</reference>
<evidence type="ECO:0000313" key="1">
    <source>
        <dbReference type="EMBL" id="KAH6631747.1"/>
    </source>
</evidence>
<name>A0ACB7PC27_9PEZI</name>
<dbReference type="Proteomes" id="UP000724584">
    <property type="component" value="Unassembled WGS sequence"/>
</dbReference>